<protein>
    <submittedName>
        <fullName evidence="1">DUF4194 domain-containing protein</fullName>
    </submittedName>
</protein>
<gene>
    <name evidence="1" type="ORF">U0035_02855</name>
</gene>
<dbReference type="EMBL" id="CP139960">
    <property type="protein sequence ID" value="WQD39086.1"/>
    <property type="molecule type" value="Genomic_DNA"/>
</dbReference>
<dbReference type="Proteomes" id="UP001325680">
    <property type="component" value="Chromosome"/>
</dbReference>
<accession>A0ABZ0WAI6</accession>
<reference evidence="1 2" key="1">
    <citation type="submission" date="2023-12" db="EMBL/GenBank/DDBJ databases">
        <title>Genome sequencing and assembly of bacterial species from a model synthetic community.</title>
        <authorList>
            <person name="Hogle S.L."/>
        </authorList>
    </citation>
    <scope>NUCLEOTIDE SEQUENCE [LARGE SCALE GENOMIC DNA]</scope>
    <source>
        <strain evidence="1 2">HAMBI_3031</strain>
    </source>
</reference>
<dbReference type="RefSeq" id="WP_114793137.1">
    <property type="nucleotide sequence ID" value="NZ_CP139960.1"/>
</dbReference>
<dbReference type="InterPro" id="IPR025449">
    <property type="entry name" value="JetB"/>
</dbReference>
<sequence length="196" mass="22949">MADTIHAFTPVFIKLLKGPVEYLEKSSWEKLVQYRAELTGFLQQLGLTLVLDEQDGYAYIKHSITEEDTTGVSWAQRRSLTYDESVMLVLLRDMMAEFEVGEATHRELIKKRREIKEYAELFFKENASRVKMLKDIDRLIDRAEENGFLERSENHDVADEQKFRIKKIIKARVDSEILEDFKQQLTAHAAKRIQHG</sequence>
<evidence type="ECO:0000313" key="1">
    <source>
        <dbReference type="EMBL" id="WQD39086.1"/>
    </source>
</evidence>
<dbReference type="Pfam" id="PF13835">
    <property type="entry name" value="DUF4194"/>
    <property type="match status" value="1"/>
</dbReference>
<keyword evidence="2" id="KW-1185">Reference proteome</keyword>
<evidence type="ECO:0000313" key="2">
    <source>
        <dbReference type="Proteomes" id="UP001325680"/>
    </source>
</evidence>
<name>A0ABZ0WAI6_9BACT</name>
<proteinExistence type="predicted"/>
<organism evidence="1 2">
    <name type="scientific">Niabella yanshanensis</name>
    <dbReference type="NCBI Taxonomy" id="577386"/>
    <lineage>
        <taxon>Bacteria</taxon>
        <taxon>Pseudomonadati</taxon>
        <taxon>Bacteroidota</taxon>
        <taxon>Chitinophagia</taxon>
        <taxon>Chitinophagales</taxon>
        <taxon>Chitinophagaceae</taxon>
        <taxon>Niabella</taxon>
    </lineage>
</organism>